<name>A0A9F2WL52_PYTBI</name>
<evidence type="ECO:0000256" key="6">
    <source>
        <dbReference type="ARBA" id="ARBA00023136"/>
    </source>
</evidence>
<accession>A0A9F2WL52</accession>
<evidence type="ECO:0000313" key="13">
    <source>
        <dbReference type="RefSeq" id="XP_007445349.1"/>
    </source>
</evidence>
<dbReference type="GO" id="GO:0002250">
    <property type="term" value="P:adaptive immune response"/>
    <property type="evidence" value="ECO:0007669"/>
    <property type="project" value="UniProtKB-KW"/>
</dbReference>
<dbReference type="PANTHER" id="PTHR19944">
    <property type="entry name" value="MHC CLASS II-RELATED"/>
    <property type="match status" value="1"/>
</dbReference>
<evidence type="ECO:0000256" key="2">
    <source>
        <dbReference type="ARBA" id="ARBA00022692"/>
    </source>
</evidence>
<keyword evidence="7" id="KW-1015">Disulfide bond</keyword>
<dbReference type="PANTHER" id="PTHR19944:SF99">
    <property type="entry name" value="HLA CLASS II HISTOCOMPATIBILITY ANTIGEN, DRB1 BETA CHAIN"/>
    <property type="match status" value="1"/>
</dbReference>
<dbReference type="Gene3D" id="3.10.320.10">
    <property type="entry name" value="Class II Histocompatibility Antigen, M Beta Chain, Chain B, domain 1"/>
    <property type="match status" value="1"/>
</dbReference>
<evidence type="ECO:0000313" key="12">
    <source>
        <dbReference type="Proteomes" id="UP000695026"/>
    </source>
</evidence>
<keyword evidence="8" id="KW-0325">Glycoprotein</keyword>
<dbReference type="OrthoDB" id="10043043at2759"/>
<keyword evidence="6" id="KW-0472">Membrane</keyword>
<keyword evidence="10" id="KW-0732">Signal</keyword>
<keyword evidence="9" id="KW-0491">MHC II</keyword>
<dbReference type="SMART" id="SM00921">
    <property type="entry name" value="MHC_II_beta"/>
    <property type="match status" value="1"/>
</dbReference>
<evidence type="ECO:0000256" key="9">
    <source>
        <dbReference type="ARBA" id="ARBA00023182"/>
    </source>
</evidence>
<dbReference type="Proteomes" id="UP000695026">
    <property type="component" value="Unplaced"/>
</dbReference>
<gene>
    <name evidence="13" type="primary">LOC103067984</name>
</gene>
<dbReference type="InterPro" id="IPR011162">
    <property type="entry name" value="MHC_I/II-like_Ag-recog"/>
</dbReference>
<evidence type="ECO:0000256" key="10">
    <source>
        <dbReference type="SAM" id="SignalP"/>
    </source>
</evidence>
<evidence type="ECO:0000256" key="3">
    <source>
        <dbReference type="ARBA" id="ARBA00022859"/>
    </source>
</evidence>
<dbReference type="InterPro" id="IPR014745">
    <property type="entry name" value="MHC_II_a/b_N"/>
</dbReference>
<keyword evidence="4" id="KW-1133">Transmembrane helix</keyword>
<proteinExistence type="predicted"/>
<organism evidence="12 13">
    <name type="scientific">Python bivittatus</name>
    <name type="common">Burmese python</name>
    <name type="synonym">Python molurus bivittatus</name>
    <dbReference type="NCBI Taxonomy" id="176946"/>
    <lineage>
        <taxon>Eukaryota</taxon>
        <taxon>Metazoa</taxon>
        <taxon>Chordata</taxon>
        <taxon>Craniata</taxon>
        <taxon>Vertebrata</taxon>
        <taxon>Euteleostomi</taxon>
        <taxon>Lepidosauria</taxon>
        <taxon>Squamata</taxon>
        <taxon>Bifurcata</taxon>
        <taxon>Unidentata</taxon>
        <taxon>Episquamata</taxon>
        <taxon>Toxicofera</taxon>
        <taxon>Serpentes</taxon>
        <taxon>Henophidia</taxon>
        <taxon>Pythonidae</taxon>
        <taxon>Python</taxon>
    </lineage>
</organism>
<comment type="subcellular location">
    <subcellularLocation>
        <location evidence="1">Membrane</location>
        <topology evidence="1">Single-pass type I membrane protein</topology>
    </subcellularLocation>
</comment>
<evidence type="ECO:0000256" key="1">
    <source>
        <dbReference type="ARBA" id="ARBA00004479"/>
    </source>
</evidence>
<dbReference type="GeneID" id="103067984"/>
<evidence type="ECO:0000256" key="7">
    <source>
        <dbReference type="ARBA" id="ARBA00023157"/>
    </source>
</evidence>
<sequence length="125" mass="14163">MGSTGVPLLLLLVGALSQIPGSEGGQEPSAHFLHQAKAECHFFNGTQRVQFLVRIFYDRQEFVRFNSDIGKFVALTEFGQPDANKWNRRQDILQDARAKVDSFCREAYGVGSYRADKTRRVIGRR</sequence>
<keyword evidence="2" id="KW-0812">Transmembrane</keyword>
<evidence type="ECO:0000256" key="5">
    <source>
        <dbReference type="ARBA" id="ARBA00023130"/>
    </source>
</evidence>
<dbReference type="SUPFAM" id="SSF54452">
    <property type="entry name" value="MHC antigen-recognition domain"/>
    <property type="match status" value="1"/>
</dbReference>
<dbReference type="AlphaFoldDB" id="A0A9F2WL52"/>
<dbReference type="GO" id="GO:0042613">
    <property type="term" value="C:MHC class II protein complex"/>
    <property type="evidence" value="ECO:0007669"/>
    <property type="project" value="UniProtKB-KW"/>
</dbReference>
<keyword evidence="12" id="KW-1185">Reference proteome</keyword>
<protein>
    <submittedName>
        <fullName evidence="13">HLA class II histocompatibility antigen, DRB1-7 beta chain-like</fullName>
    </submittedName>
</protein>
<feature type="signal peptide" evidence="10">
    <location>
        <begin position="1"/>
        <end position="24"/>
    </location>
</feature>
<dbReference type="Pfam" id="PF00969">
    <property type="entry name" value="MHC_II_beta"/>
    <property type="match status" value="1"/>
</dbReference>
<evidence type="ECO:0000256" key="8">
    <source>
        <dbReference type="ARBA" id="ARBA00023180"/>
    </source>
</evidence>
<dbReference type="OMA" id="DYFCRAN"/>
<dbReference type="KEGG" id="pbi:103067984"/>
<feature type="non-terminal residue" evidence="13">
    <location>
        <position position="125"/>
    </location>
</feature>
<dbReference type="InterPro" id="IPR050160">
    <property type="entry name" value="MHC/Immunoglobulin"/>
</dbReference>
<dbReference type="InterPro" id="IPR000353">
    <property type="entry name" value="MHC_II_b_N"/>
</dbReference>
<keyword evidence="3" id="KW-0391">Immunity</keyword>
<keyword evidence="5" id="KW-1064">Adaptive immunity</keyword>
<evidence type="ECO:0000256" key="4">
    <source>
        <dbReference type="ARBA" id="ARBA00022989"/>
    </source>
</evidence>
<feature type="chain" id="PRO_5039903390" evidence="10">
    <location>
        <begin position="25"/>
        <end position="125"/>
    </location>
</feature>
<dbReference type="RefSeq" id="XP_007445349.1">
    <property type="nucleotide sequence ID" value="XM_007445287.3"/>
</dbReference>
<dbReference type="FunFam" id="3.10.320.10:FF:000001">
    <property type="entry name" value="HLA class II histocompatibility antigen, DRB1-1 beta chain"/>
    <property type="match status" value="1"/>
</dbReference>
<dbReference type="GO" id="GO:0002504">
    <property type="term" value="P:antigen processing and presentation of peptide or polysaccharide antigen via MHC class II"/>
    <property type="evidence" value="ECO:0007669"/>
    <property type="project" value="UniProtKB-KW"/>
</dbReference>
<feature type="domain" description="MHC class II beta chain N-terminal" evidence="11">
    <location>
        <begin position="38"/>
        <end position="112"/>
    </location>
</feature>
<reference evidence="13" key="1">
    <citation type="submission" date="2025-08" db="UniProtKB">
        <authorList>
            <consortium name="RefSeq"/>
        </authorList>
    </citation>
    <scope>IDENTIFICATION</scope>
    <source>
        <tissue evidence="13">Liver</tissue>
    </source>
</reference>
<evidence type="ECO:0000259" key="11">
    <source>
        <dbReference type="SMART" id="SM00921"/>
    </source>
</evidence>